<reference evidence="3 4" key="1">
    <citation type="submission" date="2016-03" db="EMBL/GenBank/DDBJ databases">
        <title>The draft genome sequence of Fonsecaea nubica causative agent of cutaneous subcutaneous infection in human host.</title>
        <authorList>
            <person name="Costa F."/>
            <person name="Sybren D.H."/>
            <person name="Raittz R.T."/>
            <person name="Weiss V.A."/>
            <person name="Leao A.C."/>
            <person name="Gomes R."/>
            <person name="De Souza E.M."/>
            <person name="Pedrosa F.O."/>
            <person name="Steffens M.B."/>
            <person name="Bombassaro A."/>
            <person name="Tadra-Sfeir M.Z."/>
            <person name="Moreno L.F."/>
            <person name="Najafzadeh M.J."/>
            <person name="Felipe M.S."/>
            <person name="Teixeira M."/>
            <person name="Sun J."/>
            <person name="Xi L."/>
            <person name="Castro M.A."/>
            <person name="Vicente V.A."/>
        </authorList>
    </citation>
    <scope>NUCLEOTIDE SEQUENCE [LARGE SCALE GENOMIC DNA]</scope>
    <source>
        <strain evidence="3 4">CBS 269.64</strain>
    </source>
</reference>
<feature type="compositionally biased region" description="Low complexity" evidence="1">
    <location>
        <begin position="583"/>
        <end position="593"/>
    </location>
</feature>
<accession>A0A178D919</accession>
<feature type="compositionally biased region" description="Basic and acidic residues" evidence="1">
    <location>
        <begin position="319"/>
        <end position="332"/>
    </location>
</feature>
<dbReference type="GO" id="GO:0005737">
    <property type="term" value="C:cytoplasm"/>
    <property type="evidence" value="ECO:0007669"/>
    <property type="project" value="TreeGrafter"/>
</dbReference>
<dbReference type="PANTHER" id="PTHR13847">
    <property type="entry name" value="SARCOSINE DEHYDROGENASE-RELATED"/>
    <property type="match status" value="1"/>
</dbReference>
<dbReference type="RefSeq" id="XP_022503159.1">
    <property type="nucleotide sequence ID" value="XM_022640903.1"/>
</dbReference>
<dbReference type="SUPFAM" id="SSF51905">
    <property type="entry name" value="FAD/NAD(P)-binding domain"/>
    <property type="match status" value="1"/>
</dbReference>
<feature type="region of interest" description="Disordered" evidence="1">
    <location>
        <begin position="487"/>
        <end position="515"/>
    </location>
</feature>
<feature type="region of interest" description="Disordered" evidence="1">
    <location>
        <begin position="155"/>
        <end position="189"/>
    </location>
</feature>
<feature type="region of interest" description="Disordered" evidence="1">
    <location>
        <begin position="556"/>
        <end position="601"/>
    </location>
</feature>
<keyword evidence="4" id="KW-1185">Reference proteome</keyword>
<feature type="region of interest" description="Disordered" evidence="1">
    <location>
        <begin position="436"/>
        <end position="457"/>
    </location>
</feature>
<evidence type="ECO:0000256" key="1">
    <source>
        <dbReference type="SAM" id="MobiDB-lite"/>
    </source>
</evidence>
<dbReference type="Proteomes" id="UP000185904">
    <property type="component" value="Unassembled WGS sequence"/>
</dbReference>
<feature type="compositionally biased region" description="Polar residues" evidence="1">
    <location>
        <begin position="556"/>
        <end position="567"/>
    </location>
</feature>
<sequence>MGDAGGSPATTTAPPLHHQQRPVRAGLPSANPTPSFWQTSFPNPLVHHRSTPDLPASVDVVVVGTGISGTFAVDELLSHVQGVDVAVTDLNDDDDNNLTVLVLEARTLCSAATGRNGGHLQPIVHGAPAHIIDFELRNFHHVEALAMALNTSRRDGDEGVISHEDDPKKGHGGFHHETEKSQPTMTTSSSNWCDFRRLEGCLGFWNEEFFRDAKRDFALTASTSTSADNMRSGMGIGTSKTTNTHPTNEDCKPTKLARVVEDPAELEALGLKVDSGAVGAIVQSVAASLSPYKLCVGLWSGLLERFEQGRGQGQNAKPEVGRDGRGKGGRVTEARVSKRTLNLQTDTPVTALERVHGDDNDNDNGTHGWILHTPRGNVHARTVILATNAYTSHLLPDFAPLIRPVQAQMSALVPPPPPPPSLSLARGEYHNISGDGTANGHPNANDEAETCDKNSDTPRPLIPMSYGFVGVGDMDRVMSDYLVQNPYDHHHHHHHHHSDGHGDGDSGRDRQGGHLMFGGGRHLALHHGEGVWDDDFVDKRVERYLRGLSERLHLNPSLNSKVKSNHSTHQDRTRVATDDETGTESSLSPSPSHTHTHSHGDDLLPLAASWTGIIGHSSDGHPWIGPVPDHPGVFVCAGYTGHGMTNAPLCGRDVARRAVRVLGSSRARDRGRGRDGDRHKDSDVDSGRDRDVNENKDVVEDGDEDGNADWNVPPEYLITRDRIERVKHGSEGIYHLSR</sequence>
<dbReference type="Gene3D" id="3.30.9.10">
    <property type="entry name" value="D-Amino Acid Oxidase, subunit A, domain 2"/>
    <property type="match status" value="2"/>
</dbReference>
<evidence type="ECO:0000259" key="2">
    <source>
        <dbReference type="Pfam" id="PF01266"/>
    </source>
</evidence>
<feature type="domain" description="FAD dependent oxidoreductase" evidence="2">
    <location>
        <begin position="498"/>
        <end position="657"/>
    </location>
</feature>
<protein>
    <recommendedName>
        <fullName evidence="2">FAD dependent oxidoreductase domain-containing protein</fullName>
    </recommendedName>
</protein>
<comment type="caution">
    <text evidence="3">The sequence shown here is derived from an EMBL/GenBank/DDBJ whole genome shotgun (WGS) entry which is preliminary data.</text>
</comment>
<dbReference type="GeneID" id="34586022"/>
<feature type="region of interest" description="Disordered" evidence="1">
    <location>
        <begin position="309"/>
        <end position="332"/>
    </location>
</feature>
<dbReference type="Pfam" id="PF01266">
    <property type="entry name" value="DAO"/>
    <property type="match status" value="2"/>
</dbReference>
<feature type="compositionally biased region" description="Basic residues" evidence="1">
    <location>
        <begin position="489"/>
        <end position="498"/>
    </location>
</feature>
<dbReference type="PANTHER" id="PTHR13847:SF129">
    <property type="entry name" value="FAD DEPENDENT OXIDOREDUCTASE"/>
    <property type="match status" value="1"/>
</dbReference>
<feature type="region of interest" description="Disordered" evidence="1">
    <location>
        <begin position="226"/>
        <end position="252"/>
    </location>
</feature>
<feature type="compositionally biased region" description="Basic and acidic residues" evidence="1">
    <location>
        <begin position="155"/>
        <end position="180"/>
    </location>
</feature>
<dbReference type="InterPro" id="IPR006076">
    <property type="entry name" value="FAD-dep_OxRdtase"/>
</dbReference>
<name>A0A178D919_9EURO</name>
<dbReference type="InterPro" id="IPR036188">
    <property type="entry name" value="FAD/NAD-bd_sf"/>
</dbReference>
<dbReference type="Gene3D" id="3.50.50.60">
    <property type="entry name" value="FAD/NAD(P)-binding domain"/>
    <property type="match status" value="2"/>
</dbReference>
<feature type="domain" description="FAD dependent oxidoreductase" evidence="2">
    <location>
        <begin position="342"/>
        <end position="419"/>
    </location>
</feature>
<feature type="compositionally biased region" description="Basic and acidic residues" evidence="1">
    <location>
        <begin position="666"/>
        <end position="699"/>
    </location>
</feature>
<feature type="region of interest" description="Disordered" evidence="1">
    <location>
        <begin position="661"/>
        <end position="713"/>
    </location>
</feature>
<feature type="compositionally biased region" description="Basic and acidic residues" evidence="1">
    <location>
        <begin position="499"/>
        <end position="512"/>
    </location>
</feature>
<dbReference type="AlphaFoldDB" id="A0A178D919"/>
<feature type="compositionally biased region" description="Basic and acidic residues" evidence="1">
    <location>
        <begin position="568"/>
        <end position="577"/>
    </location>
</feature>
<evidence type="ECO:0000313" key="4">
    <source>
        <dbReference type="Proteomes" id="UP000185904"/>
    </source>
</evidence>
<feature type="region of interest" description="Disordered" evidence="1">
    <location>
        <begin position="1"/>
        <end position="36"/>
    </location>
</feature>
<evidence type="ECO:0000313" key="3">
    <source>
        <dbReference type="EMBL" id="OAL38147.1"/>
    </source>
</evidence>
<organism evidence="3 4">
    <name type="scientific">Fonsecaea nubica</name>
    <dbReference type="NCBI Taxonomy" id="856822"/>
    <lineage>
        <taxon>Eukaryota</taxon>
        <taxon>Fungi</taxon>
        <taxon>Dikarya</taxon>
        <taxon>Ascomycota</taxon>
        <taxon>Pezizomycotina</taxon>
        <taxon>Eurotiomycetes</taxon>
        <taxon>Chaetothyriomycetidae</taxon>
        <taxon>Chaetothyriales</taxon>
        <taxon>Herpotrichiellaceae</taxon>
        <taxon>Fonsecaea</taxon>
    </lineage>
</organism>
<dbReference type="OrthoDB" id="429143at2759"/>
<proteinExistence type="predicted"/>
<dbReference type="EMBL" id="LVCJ01000011">
    <property type="protein sequence ID" value="OAL38147.1"/>
    <property type="molecule type" value="Genomic_DNA"/>
</dbReference>
<gene>
    <name evidence="3" type="ORF">AYO20_02599</name>
</gene>